<feature type="region of interest" description="Disordered" evidence="1">
    <location>
        <begin position="1"/>
        <end position="28"/>
    </location>
</feature>
<sequence length="101" mass="11207">MRRNPHASLVAEESPTKDDEDGDSSSGFDFEFRLHDPITMITADELFSYRKLVPLHVTSSYANKTIATSDLGSVGFRPLNLPKKTNKSEFAISIDPHVLSP</sequence>
<dbReference type="OrthoDB" id="689767at2759"/>
<proteinExistence type="predicted"/>
<keyword evidence="3" id="KW-1185">Reference proteome</keyword>
<evidence type="ECO:0000256" key="1">
    <source>
        <dbReference type="SAM" id="MobiDB-lite"/>
    </source>
</evidence>
<gene>
    <name evidence="2" type="ORF">ZOSMA_3G01290</name>
</gene>
<reference evidence="3" key="1">
    <citation type="journal article" date="2016" name="Nature">
        <title>The genome of the seagrass Zostera marina reveals angiosperm adaptation to the sea.</title>
        <authorList>
            <person name="Olsen J.L."/>
            <person name="Rouze P."/>
            <person name="Verhelst B."/>
            <person name="Lin Y.-C."/>
            <person name="Bayer T."/>
            <person name="Collen J."/>
            <person name="Dattolo E."/>
            <person name="De Paoli E."/>
            <person name="Dittami S."/>
            <person name="Maumus F."/>
            <person name="Michel G."/>
            <person name="Kersting A."/>
            <person name="Lauritano C."/>
            <person name="Lohaus R."/>
            <person name="Toepel M."/>
            <person name="Tonon T."/>
            <person name="Vanneste K."/>
            <person name="Amirebrahimi M."/>
            <person name="Brakel J."/>
            <person name="Bostroem C."/>
            <person name="Chovatia M."/>
            <person name="Grimwood J."/>
            <person name="Jenkins J.W."/>
            <person name="Jueterbock A."/>
            <person name="Mraz A."/>
            <person name="Stam W.T."/>
            <person name="Tice H."/>
            <person name="Bornberg-Bauer E."/>
            <person name="Green P.J."/>
            <person name="Pearson G.A."/>
            <person name="Procaccini G."/>
            <person name="Duarte C.M."/>
            <person name="Schmutz J."/>
            <person name="Reusch T.B.H."/>
            <person name="Van de Peer Y."/>
        </authorList>
    </citation>
    <scope>NUCLEOTIDE SEQUENCE [LARGE SCALE GENOMIC DNA]</scope>
    <source>
        <strain evidence="3">cv. Finnish</strain>
    </source>
</reference>
<evidence type="ECO:0000313" key="2">
    <source>
        <dbReference type="EMBL" id="KMZ63647.1"/>
    </source>
</evidence>
<dbReference type="EMBL" id="LFYR01001213">
    <property type="protein sequence ID" value="KMZ63647.1"/>
    <property type="molecule type" value="Genomic_DNA"/>
</dbReference>
<dbReference type="Proteomes" id="UP000036987">
    <property type="component" value="Unassembled WGS sequence"/>
</dbReference>
<protein>
    <submittedName>
        <fullName evidence="2">Uncharacterized protein</fullName>
    </submittedName>
</protein>
<evidence type="ECO:0000313" key="3">
    <source>
        <dbReference type="Proteomes" id="UP000036987"/>
    </source>
</evidence>
<comment type="caution">
    <text evidence="2">The sequence shown here is derived from an EMBL/GenBank/DDBJ whole genome shotgun (WGS) entry which is preliminary data.</text>
</comment>
<accession>A0A0K9P619</accession>
<dbReference type="AlphaFoldDB" id="A0A0K9P619"/>
<organism evidence="2 3">
    <name type="scientific">Zostera marina</name>
    <name type="common">Eelgrass</name>
    <dbReference type="NCBI Taxonomy" id="29655"/>
    <lineage>
        <taxon>Eukaryota</taxon>
        <taxon>Viridiplantae</taxon>
        <taxon>Streptophyta</taxon>
        <taxon>Embryophyta</taxon>
        <taxon>Tracheophyta</taxon>
        <taxon>Spermatophyta</taxon>
        <taxon>Magnoliopsida</taxon>
        <taxon>Liliopsida</taxon>
        <taxon>Zosteraceae</taxon>
        <taxon>Zostera</taxon>
    </lineage>
</organism>
<name>A0A0K9P619_ZOSMR</name>